<dbReference type="RefSeq" id="WP_378773950.1">
    <property type="nucleotide sequence ID" value="NZ_JBHTMX010000005.1"/>
</dbReference>
<keyword evidence="5" id="KW-1185">Reference proteome</keyword>
<feature type="compositionally biased region" description="Polar residues" evidence="3">
    <location>
        <begin position="114"/>
        <end position="131"/>
    </location>
</feature>
<evidence type="ECO:0000256" key="3">
    <source>
        <dbReference type="SAM" id="MobiDB-lite"/>
    </source>
</evidence>
<dbReference type="InterPro" id="IPR010131">
    <property type="entry name" value="MdtP/NodT-like"/>
</dbReference>
<dbReference type="Gene3D" id="1.20.1600.10">
    <property type="entry name" value="Outer membrane efflux proteins (OEP)"/>
    <property type="match status" value="1"/>
</dbReference>
<proteinExistence type="inferred from homology"/>
<dbReference type="PANTHER" id="PTHR30203">
    <property type="entry name" value="OUTER MEMBRANE CATION EFFLUX PROTEIN"/>
    <property type="match status" value="1"/>
</dbReference>
<dbReference type="NCBIfam" id="TIGR01845">
    <property type="entry name" value="outer_NodT"/>
    <property type="match status" value="1"/>
</dbReference>
<keyword evidence="2" id="KW-1134">Transmembrane beta strand</keyword>
<reference evidence="5" key="1">
    <citation type="journal article" date="2019" name="Int. J. Syst. Evol. Microbiol.">
        <title>The Global Catalogue of Microorganisms (GCM) 10K type strain sequencing project: providing services to taxonomists for standard genome sequencing and annotation.</title>
        <authorList>
            <consortium name="The Broad Institute Genomics Platform"/>
            <consortium name="The Broad Institute Genome Sequencing Center for Infectious Disease"/>
            <person name="Wu L."/>
            <person name="Ma J."/>
        </authorList>
    </citation>
    <scope>NUCLEOTIDE SEQUENCE [LARGE SCALE GENOMIC DNA]</scope>
    <source>
        <strain evidence="5">CCUG 61696</strain>
    </source>
</reference>
<evidence type="ECO:0000313" key="4">
    <source>
        <dbReference type="EMBL" id="MFD1330757.1"/>
    </source>
</evidence>
<sequence>MTVSTMRAGRSTVAAALALTLAGCAVGPDYRPPSLALPARYGAEPATQRPARPQLAEWWRNLNDPLLNTLIEEAVAGNLDVASAKAAIREARASRRQAQGGLFPTLDGGAAGSRTKTPSSQSAGGGSSLTTTLQAGFDASWEPDLFGGTRREVEAAVYGEQAAEEELRSTLLTLIGDVAQNYVEARGYQARAALARRTAASQRETAQLTRQKFEAGSSSAVDVSNANGLAAATSAEIPSLEASFAEAVHRLSVLTGRPPTALAPRLAAVRPIPSPRGLPAAGVPADVLLTRPDVRLAERRLAQYTAKIGQAEAALYPSVSLTGSISTTSARIGDLAKRSTIGWSWGPSVNVPLFEGGALRAAVDVAKAQRDQYFVAFRASVLTALEDVENAIVSLRKERERAGRLATSAAAYREATRLSRELYRAGTSDFLDVLDAERSLYTAEDSLLQSRVNSATDYVALQKALGGGWGRPVDPSRPDVVDGAGGPRLAASRR</sequence>
<keyword evidence="2" id="KW-0564">Palmitate</keyword>
<evidence type="ECO:0000256" key="2">
    <source>
        <dbReference type="RuleBase" id="RU362097"/>
    </source>
</evidence>
<dbReference type="EMBL" id="JBHTMX010000005">
    <property type="protein sequence ID" value="MFD1330757.1"/>
    <property type="molecule type" value="Genomic_DNA"/>
</dbReference>
<dbReference type="Gene3D" id="2.20.200.10">
    <property type="entry name" value="Outer membrane efflux proteins (OEP)"/>
    <property type="match status" value="1"/>
</dbReference>
<evidence type="ECO:0000256" key="1">
    <source>
        <dbReference type="ARBA" id="ARBA00007613"/>
    </source>
</evidence>
<dbReference type="Pfam" id="PF02321">
    <property type="entry name" value="OEP"/>
    <property type="match status" value="2"/>
</dbReference>
<protein>
    <submittedName>
        <fullName evidence="4">Efflux transporter outer membrane subunit</fullName>
    </submittedName>
</protein>
<keyword evidence="2" id="KW-0472">Membrane</keyword>
<dbReference type="PANTHER" id="PTHR30203:SF32">
    <property type="entry name" value="CATION EFFLUX SYSTEM PROTEIN CUSC"/>
    <property type="match status" value="1"/>
</dbReference>
<dbReference type="SUPFAM" id="SSF56954">
    <property type="entry name" value="Outer membrane efflux proteins (OEP)"/>
    <property type="match status" value="1"/>
</dbReference>
<keyword evidence="2" id="KW-0812">Transmembrane</keyword>
<gene>
    <name evidence="4" type="ORF">ACFQ4O_01960</name>
</gene>
<accession>A0ABW3Z3K3</accession>
<evidence type="ECO:0000313" key="5">
    <source>
        <dbReference type="Proteomes" id="UP001597171"/>
    </source>
</evidence>
<comment type="caution">
    <text evidence="4">The sequence shown here is derived from an EMBL/GenBank/DDBJ whole genome shotgun (WGS) entry which is preliminary data.</text>
</comment>
<organism evidence="4 5">
    <name type="scientific">Methylopila musalis</name>
    <dbReference type="NCBI Taxonomy" id="1134781"/>
    <lineage>
        <taxon>Bacteria</taxon>
        <taxon>Pseudomonadati</taxon>
        <taxon>Pseudomonadota</taxon>
        <taxon>Alphaproteobacteria</taxon>
        <taxon>Hyphomicrobiales</taxon>
        <taxon>Methylopilaceae</taxon>
        <taxon>Methylopila</taxon>
    </lineage>
</organism>
<dbReference type="Proteomes" id="UP001597171">
    <property type="component" value="Unassembled WGS sequence"/>
</dbReference>
<feature type="region of interest" description="Disordered" evidence="3">
    <location>
        <begin position="99"/>
        <end position="131"/>
    </location>
</feature>
<feature type="region of interest" description="Disordered" evidence="3">
    <location>
        <begin position="470"/>
        <end position="494"/>
    </location>
</feature>
<comment type="similarity">
    <text evidence="1 2">Belongs to the outer membrane factor (OMF) (TC 1.B.17) family.</text>
</comment>
<comment type="subcellular location">
    <subcellularLocation>
        <location evidence="2">Cell membrane</location>
        <topology evidence="2">Lipid-anchor</topology>
    </subcellularLocation>
</comment>
<dbReference type="InterPro" id="IPR003423">
    <property type="entry name" value="OMP_efflux"/>
</dbReference>
<keyword evidence="2" id="KW-0449">Lipoprotein</keyword>
<dbReference type="PROSITE" id="PS51257">
    <property type="entry name" value="PROKAR_LIPOPROTEIN"/>
    <property type="match status" value="1"/>
</dbReference>
<name>A0ABW3Z3K3_9HYPH</name>